<dbReference type="GO" id="GO:0003824">
    <property type="term" value="F:catalytic activity"/>
    <property type="evidence" value="ECO:0007669"/>
    <property type="project" value="InterPro"/>
</dbReference>
<comment type="similarity">
    <text evidence="1">Belongs to the FAH family.</text>
</comment>
<sequence>MTLEVGDLVLTGTPQGVGRVVAGDVITAGLGLPDSKEDLTKLKINVADRQGLFQVD</sequence>
<dbReference type="Gene3D" id="3.90.850.10">
    <property type="entry name" value="Fumarylacetoacetase-like, C-terminal domain"/>
    <property type="match status" value="1"/>
</dbReference>
<dbReference type="OrthoDB" id="74910at2759"/>
<name>A0A0P1B9L9_9BASI</name>
<dbReference type="STRING" id="401625.A0A0P1B9L9"/>
<dbReference type="InterPro" id="IPR036663">
    <property type="entry name" value="Fumarylacetoacetase_C_sf"/>
</dbReference>
<dbReference type="SUPFAM" id="SSF56529">
    <property type="entry name" value="FAH"/>
    <property type="match status" value="1"/>
</dbReference>
<dbReference type="Pfam" id="PF01557">
    <property type="entry name" value="FAA_hydrolase"/>
    <property type="match status" value="1"/>
</dbReference>
<evidence type="ECO:0000313" key="3">
    <source>
        <dbReference type="EMBL" id="CEH11825.1"/>
    </source>
</evidence>
<evidence type="ECO:0000313" key="4">
    <source>
        <dbReference type="Proteomes" id="UP000054845"/>
    </source>
</evidence>
<proteinExistence type="inferred from homology"/>
<organism evidence="3 4">
    <name type="scientific">Ceraceosorus bombacis</name>
    <dbReference type="NCBI Taxonomy" id="401625"/>
    <lineage>
        <taxon>Eukaryota</taxon>
        <taxon>Fungi</taxon>
        <taxon>Dikarya</taxon>
        <taxon>Basidiomycota</taxon>
        <taxon>Ustilaginomycotina</taxon>
        <taxon>Exobasidiomycetes</taxon>
        <taxon>Ceraceosorales</taxon>
        <taxon>Ceraceosoraceae</taxon>
        <taxon>Ceraceosorus</taxon>
    </lineage>
</organism>
<dbReference type="Proteomes" id="UP000054845">
    <property type="component" value="Unassembled WGS sequence"/>
</dbReference>
<keyword evidence="4" id="KW-1185">Reference proteome</keyword>
<accession>A0A0P1B9L9</accession>
<dbReference type="AlphaFoldDB" id="A0A0P1B9L9"/>
<evidence type="ECO:0000256" key="1">
    <source>
        <dbReference type="ARBA" id="ARBA00010211"/>
    </source>
</evidence>
<feature type="domain" description="Fumarylacetoacetase-like C-terminal" evidence="2">
    <location>
        <begin position="1"/>
        <end position="43"/>
    </location>
</feature>
<dbReference type="InterPro" id="IPR011234">
    <property type="entry name" value="Fumarylacetoacetase-like_C"/>
</dbReference>
<reference evidence="3 4" key="1">
    <citation type="submission" date="2014-09" db="EMBL/GenBank/DDBJ databases">
        <authorList>
            <person name="Magalhaes I.L.F."/>
            <person name="Oliveira U."/>
            <person name="Santos F.R."/>
            <person name="Vidigal T.H.D.A."/>
            <person name="Brescovit A.D."/>
            <person name="Santos A.J."/>
        </authorList>
    </citation>
    <scope>NUCLEOTIDE SEQUENCE [LARGE SCALE GENOMIC DNA]</scope>
</reference>
<dbReference type="EMBL" id="CCYA01000065">
    <property type="protein sequence ID" value="CEH11825.1"/>
    <property type="molecule type" value="Genomic_DNA"/>
</dbReference>
<protein>
    <submittedName>
        <fullName evidence="3">Predicted fumarylacetoacetate hydralase</fullName>
    </submittedName>
</protein>
<evidence type="ECO:0000259" key="2">
    <source>
        <dbReference type="Pfam" id="PF01557"/>
    </source>
</evidence>